<dbReference type="GeneID" id="77931915"/>
<dbReference type="RefSeq" id="YP_010656039.1">
    <property type="nucleotide sequence ID" value="NC_070834.1"/>
</dbReference>
<accession>A0A8F3E1I0</accession>
<keyword evidence="2" id="KW-1185">Reference proteome</keyword>
<reference evidence="1" key="1">
    <citation type="submission" date="2021-03" db="EMBL/GenBank/DDBJ databases">
        <authorList>
            <person name="Pedlow M.R."/>
            <person name="Nance H.A."/>
            <person name="Bradley A.M."/>
            <person name="Brown C.A."/>
            <person name="Channell S.A."/>
            <person name="Forbes A.M."/>
            <person name="Lovell B."/>
            <person name="Mcdonald B.E."/>
            <person name="Silva M.B."/>
            <person name="White G.J."/>
            <person name="Zack K.M."/>
            <person name="Garlena R.A."/>
            <person name="Russell D.A."/>
            <person name="Jacobs-Sera D."/>
            <person name="Hatfull G.F."/>
        </authorList>
    </citation>
    <scope>NUCLEOTIDE SEQUENCE</scope>
</reference>
<name>A0A8F3E1I0_9CAUD</name>
<dbReference type="Proteomes" id="UP000693837">
    <property type="component" value="Segment"/>
</dbReference>
<proteinExistence type="predicted"/>
<dbReference type="KEGG" id="vg:77931915"/>
<organism evidence="1 2">
    <name type="scientific">Arthrobacter phage Persistence</name>
    <dbReference type="NCBI Taxonomy" id="2836007"/>
    <lineage>
        <taxon>Viruses</taxon>
        <taxon>Duplodnaviria</taxon>
        <taxon>Heunggongvirae</taxon>
        <taxon>Uroviricota</taxon>
        <taxon>Caudoviricetes</taxon>
        <taxon>Persistencevirus</taxon>
        <taxon>Persistencevirus persistence</taxon>
    </lineage>
</organism>
<sequence>MSKPHGGVLPGKTPSDDVKVMLSPGYVVWPPVAPLFMVPPAVQMQQASARPSA</sequence>
<gene>
    <name evidence="1" type="primary">38</name>
    <name evidence="1" type="ORF">SEA_PERSISTENCE_38</name>
</gene>
<dbReference type="EMBL" id="MW712719">
    <property type="protein sequence ID" value="QWY79668.1"/>
    <property type="molecule type" value="Genomic_DNA"/>
</dbReference>
<protein>
    <submittedName>
        <fullName evidence="1">Uncharacterized protein</fullName>
    </submittedName>
</protein>
<evidence type="ECO:0000313" key="1">
    <source>
        <dbReference type="EMBL" id="QWY79668.1"/>
    </source>
</evidence>
<evidence type="ECO:0000313" key="2">
    <source>
        <dbReference type="Proteomes" id="UP000693837"/>
    </source>
</evidence>